<protein>
    <submittedName>
        <fullName evidence="2">Uncharacterized protein</fullName>
    </submittedName>
</protein>
<dbReference type="EMBL" id="JAPWTJ010001480">
    <property type="protein sequence ID" value="KAJ8971470.1"/>
    <property type="molecule type" value="Genomic_DNA"/>
</dbReference>
<name>A0ABQ9J264_9CUCU</name>
<organism evidence="2 3">
    <name type="scientific">Molorchus minor</name>
    <dbReference type="NCBI Taxonomy" id="1323400"/>
    <lineage>
        <taxon>Eukaryota</taxon>
        <taxon>Metazoa</taxon>
        <taxon>Ecdysozoa</taxon>
        <taxon>Arthropoda</taxon>
        <taxon>Hexapoda</taxon>
        <taxon>Insecta</taxon>
        <taxon>Pterygota</taxon>
        <taxon>Neoptera</taxon>
        <taxon>Endopterygota</taxon>
        <taxon>Coleoptera</taxon>
        <taxon>Polyphaga</taxon>
        <taxon>Cucujiformia</taxon>
        <taxon>Chrysomeloidea</taxon>
        <taxon>Cerambycidae</taxon>
        <taxon>Lamiinae</taxon>
        <taxon>Monochamini</taxon>
        <taxon>Molorchus</taxon>
    </lineage>
</organism>
<accession>A0ABQ9J264</accession>
<evidence type="ECO:0000313" key="2">
    <source>
        <dbReference type="EMBL" id="KAJ8971470.1"/>
    </source>
</evidence>
<evidence type="ECO:0000313" key="3">
    <source>
        <dbReference type="Proteomes" id="UP001162164"/>
    </source>
</evidence>
<keyword evidence="3" id="KW-1185">Reference proteome</keyword>
<reference evidence="2" key="1">
    <citation type="journal article" date="2023" name="Insect Mol. Biol.">
        <title>Genome sequencing provides insights into the evolution of gene families encoding plant cell wall-degrading enzymes in longhorned beetles.</title>
        <authorList>
            <person name="Shin N.R."/>
            <person name="Okamura Y."/>
            <person name="Kirsch R."/>
            <person name="Pauchet Y."/>
        </authorList>
    </citation>
    <scope>NUCLEOTIDE SEQUENCE</scope>
    <source>
        <strain evidence="2">MMC_N1</strain>
    </source>
</reference>
<proteinExistence type="predicted"/>
<comment type="caution">
    <text evidence="2">The sequence shown here is derived from an EMBL/GenBank/DDBJ whole genome shotgun (WGS) entry which is preliminary data.</text>
</comment>
<evidence type="ECO:0000256" key="1">
    <source>
        <dbReference type="SAM" id="MobiDB-lite"/>
    </source>
</evidence>
<sequence>MEKKLEKDKEHGSDSNTDEVPVRDPNVAINEVPGLPPRTPRTPDSISKLLDGGRPDPVLDHRELENFALQIATGMTHLEKLPVTHRADERGKLVCLKEAYDELIPILRSLSRFKTVSELPDVWPI</sequence>
<feature type="region of interest" description="Disordered" evidence="1">
    <location>
        <begin position="1"/>
        <end position="46"/>
    </location>
</feature>
<gene>
    <name evidence="2" type="ORF">NQ317_001247</name>
</gene>
<dbReference type="Proteomes" id="UP001162164">
    <property type="component" value="Unassembled WGS sequence"/>
</dbReference>
<feature type="compositionally biased region" description="Basic and acidic residues" evidence="1">
    <location>
        <begin position="1"/>
        <end position="13"/>
    </location>
</feature>